<comment type="pathway">
    <text evidence="1">Mycotoxin biosynthesis.</text>
</comment>
<proteinExistence type="inferred from homology"/>
<evidence type="ECO:0000256" key="2">
    <source>
        <dbReference type="ARBA" id="ARBA00035112"/>
    </source>
</evidence>
<dbReference type="STRING" id="1314785.A0A165B2K7"/>
<evidence type="ECO:0000313" key="4">
    <source>
        <dbReference type="Proteomes" id="UP000076871"/>
    </source>
</evidence>
<dbReference type="Proteomes" id="UP000076871">
    <property type="component" value="Unassembled WGS sequence"/>
</dbReference>
<dbReference type="Pfam" id="PF11807">
    <property type="entry name" value="UstYa"/>
    <property type="match status" value="1"/>
</dbReference>
<dbReference type="GO" id="GO:0043386">
    <property type="term" value="P:mycotoxin biosynthetic process"/>
    <property type="evidence" value="ECO:0007669"/>
    <property type="project" value="InterPro"/>
</dbReference>
<sequence length="185" mass="21502">MTMVAPAQESIVYEVRRFNPVLHQNDSGSEYKGQSDAVDARWDALLEYGISRITEEEAKKMVELSAPIPGDEDHVIMSLAIFHEIHCLNALRKMLHPEYYRPSPPELTPTPEEHADHCIDWIRQTLMCSVDINPMVYEWEEEKQVAIPKLSALHLCRSFDAVNEWAKNHRMVREFDNLPHIQLRL</sequence>
<dbReference type="GeneID" id="63823026"/>
<dbReference type="EMBL" id="KV427697">
    <property type="protein sequence ID" value="KZT00105.1"/>
    <property type="molecule type" value="Genomic_DNA"/>
</dbReference>
<dbReference type="PANTHER" id="PTHR33365:SF4">
    <property type="entry name" value="CYCLOCHLOROTINE BIOSYNTHESIS PROTEIN O"/>
    <property type="match status" value="1"/>
</dbReference>
<organism evidence="3 4">
    <name type="scientific">Laetiporus sulphureus 93-53</name>
    <dbReference type="NCBI Taxonomy" id="1314785"/>
    <lineage>
        <taxon>Eukaryota</taxon>
        <taxon>Fungi</taxon>
        <taxon>Dikarya</taxon>
        <taxon>Basidiomycota</taxon>
        <taxon>Agaricomycotina</taxon>
        <taxon>Agaricomycetes</taxon>
        <taxon>Polyporales</taxon>
        <taxon>Laetiporus</taxon>
    </lineage>
</organism>
<protein>
    <submittedName>
        <fullName evidence="3">Uncharacterized protein</fullName>
    </submittedName>
</protein>
<dbReference type="OrthoDB" id="2767875at2759"/>
<comment type="similarity">
    <text evidence="2">Belongs to the ustYa family.</text>
</comment>
<dbReference type="AlphaFoldDB" id="A0A165B2K7"/>
<dbReference type="InterPro" id="IPR021765">
    <property type="entry name" value="UstYa-like"/>
</dbReference>
<accession>A0A165B2K7</accession>
<dbReference type="InParanoid" id="A0A165B2K7"/>
<evidence type="ECO:0000313" key="3">
    <source>
        <dbReference type="EMBL" id="KZT00105.1"/>
    </source>
</evidence>
<dbReference type="RefSeq" id="XP_040757845.1">
    <property type="nucleotide sequence ID" value="XM_040905997.1"/>
</dbReference>
<name>A0A165B2K7_9APHY</name>
<dbReference type="PANTHER" id="PTHR33365">
    <property type="entry name" value="YALI0B05434P"/>
    <property type="match status" value="1"/>
</dbReference>
<reference evidence="3 4" key="1">
    <citation type="journal article" date="2016" name="Mol. Biol. Evol.">
        <title>Comparative Genomics of Early-Diverging Mushroom-Forming Fungi Provides Insights into the Origins of Lignocellulose Decay Capabilities.</title>
        <authorList>
            <person name="Nagy L.G."/>
            <person name="Riley R."/>
            <person name="Tritt A."/>
            <person name="Adam C."/>
            <person name="Daum C."/>
            <person name="Floudas D."/>
            <person name="Sun H."/>
            <person name="Yadav J.S."/>
            <person name="Pangilinan J."/>
            <person name="Larsson K.H."/>
            <person name="Matsuura K."/>
            <person name="Barry K."/>
            <person name="Labutti K."/>
            <person name="Kuo R."/>
            <person name="Ohm R.A."/>
            <person name="Bhattacharya S.S."/>
            <person name="Shirouzu T."/>
            <person name="Yoshinaga Y."/>
            <person name="Martin F.M."/>
            <person name="Grigoriev I.V."/>
            <person name="Hibbett D.S."/>
        </authorList>
    </citation>
    <scope>NUCLEOTIDE SEQUENCE [LARGE SCALE GENOMIC DNA]</scope>
    <source>
        <strain evidence="3 4">93-53</strain>
    </source>
</reference>
<gene>
    <name evidence="3" type="ORF">LAESUDRAFT_688551</name>
</gene>
<keyword evidence="4" id="KW-1185">Reference proteome</keyword>
<evidence type="ECO:0000256" key="1">
    <source>
        <dbReference type="ARBA" id="ARBA00004685"/>
    </source>
</evidence>